<sequence>MEKLSLDTLKMRAEAITSEDLLATISGGTENSCHNEAVIRHVDHVQGQPRPGYTPLGEAILRWIFG</sequence>
<proteinExistence type="predicted"/>
<accession>A0AAI8G603</accession>
<dbReference type="KEGG" id="mod:AS202_15035"/>
<dbReference type="Proteomes" id="UP000069030">
    <property type="component" value="Chromosome"/>
</dbReference>
<reference evidence="1 2" key="1">
    <citation type="journal article" date="2016" name="J. Zhejiang Univ. Sci. B">
        <title>Antibiotic resistance mechanisms of Myroides sp.</title>
        <authorList>
            <person name="Hu S."/>
            <person name="Yuan S."/>
            <person name="Qu H."/>
            <person name="Jiang T."/>
            <person name="Zhou Y."/>
            <person name="Wang M."/>
            <person name="Ming D."/>
        </authorList>
    </citation>
    <scope>NUCLEOTIDE SEQUENCE [LARGE SCALE GENOMIC DNA]</scope>
    <source>
        <strain evidence="1 2">PR63039</strain>
    </source>
</reference>
<evidence type="ECO:0000313" key="2">
    <source>
        <dbReference type="Proteomes" id="UP000069030"/>
    </source>
</evidence>
<dbReference type="EMBL" id="CP013690">
    <property type="protein sequence ID" value="ALU27391.1"/>
    <property type="molecule type" value="Genomic_DNA"/>
</dbReference>
<name>A0AAI8G603_9FLAO</name>
<organism evidence="1 2">
    <name type="scientific">Myroides odoratimimus</name>
    <dbReference type="NCBI Taxonomy" id="76832"/>
    <lineage>
        <taxon>Bacteria</taxon>
        <taxon>Pseudomonadati</taxon>
        <taxon>Bacteroidota</taxon>
        <taxon>Flavobacteriia</taxon>
        <taxon>Flavobacteriales</taxon>
        <taxon>Flavobacteriaceae</taxon>
        <taxon>Myroides</taxon>
    </lineage>
</organism>
<protein>
    <submittedName>
        <fullName evidence="1">Uncharacterized protein</fullName>
    </submittedName>
</protein>
<dbReference type="RefSeq" id="WP_006263320.1">
    <property type="nucleotide sequence ID" value="NZ_CP013690.1"/>
</dbReference>
<gene>
    <name evidence="1" type="ORF">AS202_15035</name>
</gene>
<dbReference type="AlphaFoldDB" id="A0AAI8G603"/>
<evidence type="ECO:0000313" key="1">
    <source>
        <dbReference type="EMBL" id="ALU27391.1"/>
    </source>
</evidence>